<sequence>MYTVIVSLASLILLASPTRADFWKDLRDAVEESVTDTAEDIAIGTAEQLIQNMIIKYSTRRTRSEKEVREEYEEEQGELPRFATATEYRTEILPGSLVAPGDDVRIRSYIEIIPGNTGEEARIEERLTIWDNENNSVALKDMTKEAGKESGGVFRGEFSFTLPEGLPQGLYPITTELLLNGEMSGDRKLQLQLVLQKRNSGAVVLLASNQDQ</sequence>
<keyword evidence="1" id="KW-0732">Signal</keyword>
<name>A0A2N5X7W5_9GAMM</name>
<protein>
    <submittedName>
        <fullName evidence="2">Uncharacterized protein</fullName>
    </submittedName>
</protein>
<proteinExistence type="predicted"/>
<evidence type="ECO:0000256" key="1">
    <source>
        <dbReference type="SAM" id="SignalP"/>
    </source>
</evidence>
<feature type="signal peptide" evidence="1">
    <location>
        <begin position="1"/>
        <end position="20"/>
    </location>
</feature>
<dbReference type="EMBL" id="PKUS01000001">
    <property type="protein sequence ID" value="PLW70586.1"/>
    <property type="molecule type" value="Genomic_DNA"/>
</dbReference>
<gene>
    <name evidence="2" type="ORF">C0039_00175</name>
</gene>
<dbReference type="Proteomes" id="UP000235005">
    <property type="component" value="Unassembled WGS sequence"/>
</dbReference>
<accession>A0A2N5X7W5</accession>
<evidence type="ECO:0000313" key="3">
    <source>
        <dbReference type="Proteomes" id="UP000235005"/>
    </source>
</evidence>
<organism evidence="2 3">
    <name type="scientific">Pseudohalioglobus lutimaris</name>
    <dbReference type="NCBI Taxonomy" id="1737061"/>
    <lineage>
        <taxon>Bacteria</taxon>
        <taxon>Pseudomonadati</taxon>
        <taxon>Pseudomonadota</taxon>
        <taxon>Gammaproteobacteria</taxon>
        <taxon>Cellvibrionales</taxon>
        <taxon>Halieaceae</taxon>
        <taxon>Pseudohalioglobus</taxon>
    </lineage>
</organism>
<keyword evidence="3" id="KW-1185">Reference proteome</keyword>
<dbReference type="AlphaFoldDB" id="A0A2N5X7W5"/>
<feature type="chain" id="PRO_5014717265" evidence="1">
    <location>
        <begin position="21"/>
        <end position="212"/>
    </location>
</feature>
<reference evidence="2 3" key="1">
    <citation type="submission" date="2018-01" db="EMBL/GenBank/DDBJ databases">
        <title>The draft genome sequence of Halioglobus lutimaris HF004.</title>
        <authorList>
            <person name="Du Z.-J."/>
            <person name="Shi M.-J."/>
        </authorList>
    </citation>
    <scope>NUCLEOTIDE SEQUENCE [LARGE SCALE GENOMIC DNA]</scope>
    <source>
        <strain evidence="2 3">HF004</strain>
    </source>
</reference>
<comment type="caution">
    <text evidence="2">The sequence shown here is derived from an EMBL/GenBank/DDBJ whole genome shotgun (WGS) entry which is preliminary data.</text>
</comment>
<evidence type="ECO:0000313" key="2">
    <source>
        <dbReference type="EMBL" id="PLW70586.1"/>
    </source>
</evidence>